<feature type="region of interest" description="Disordered" evidence="1">
    <location>
        <begin position="97"/>
        <end position="122"/>
    </location>
</feature>
<feature type="region of interest" description="Disordered" evidence="1">
    <location>
        <begin position="29"/>
        <end position="55"/>
    </location>
</feature>
<evidence type="ECO:0000256" key="1">
    <source>
        <dbReference type="SAM" id="MobiDB-lite"/>
    </source>
</evidence>
<accession>A0A9X9PY09</accession>
<comment type="caution">
    <text evidence="2">The sequence shown here is derived from an EMBL/GenBank/DDBJ whole genome shotgun (WGS) entry which is preliminary data.</text>
</comment>
<keyword evidence="3" id="KW-1185">Reference proteome</keyword>
<dbReference type="Proteomes" id="UP000269945">
    <property type="component" value="Unassembled WGS sequence"/>
</dbReference>
<organism evidence="2 3">
    <name type="scientific">Gulo gulo</name>
    <name type="common">Wolverine</name>
    <name type="synonym">Gluton</name>
    <dbReference type="NCBI Taxonomy" id="48420"/>
    <lineage>
        <taxon>Eukaryota</taxon>
        <taxon>Metazoa</taxon>
        <taxon>Chordata</taxon>
        <taxon>Craniata</taxon>
        <taxon>Vertebrata</taxon>
        <taxon>Euteleostomi</taxon>
        <taxon>Mammalia</taxon>
        <taxon>Eutheria</taxon>
        <taxon>Laurasiatheria</taxon>
        <taxon>Carnivora</taxon>
        <taxon>Caniformia</taxon>
        <taxon>Musteloidea</taxon>
        <taxon>Mustelidae</taxon>
        <taxon>Guloninae</taxon>
        <taxon>Gulo</taxon>
    </lineage>
</organism>
<evidence type="ECO:0000313" key="2">
    <source>
        <dbReference type="EMBL" id="VCW77022.1"/>
    </source>
</evidence>
<gene>
    <name evidence="2" type="ORF">BN2614_LOCUS6</name>
</gene>
<reference evidence="2 3" key="1">
    <citation type="submission" date="2018-10" db="EMBL/GenBank/DDBJ databases">
        <authorList>
            <person name="Ekblom R."/>
            <person name="Jareborg N."/>
        </authorList>
    </citation>
    <scope>NUCLEOTIDE SEQUENCE [LARGE SCALE GENOMIC DNA]</scope>
    <source>
        <tissue evidence="2">Muscle</tissue>
    </source>
</reference>
<dbReference type="EMBL" id="CYRY02008255">
    <property type="protein sequence ID" value="VCW77022.1"/>
    <property type="molecule type" value="Genomic_DNA"/>
</dbReference>
<proteinExistence type="predicted"/>
<feature type="non-terminal residue" evidence="2">
    <location>
        <position position="122"/>
    </location>
</feature>
<evidence type="ECO:0000313" key="3">
    <source>
        <dbReference type="Proteomes" id="UP000269945"/>
    </source>
</evidence>
<dbReference type="AlphaFoldDB" id="A0A9X9PY09"/>
<name>A0A9X9PY09_GULGU</name>
<protein>
    <submittedName>
        <fullName evidence="2">Uncharacterized protein</fullName>
    </submittedName>
</protein>
<sequence length="122" mass="12976">MVPWLAGAYGRKPPAIKWALGALGVTEPSWAHHSPGSGTERLAGWSNRAPQQGGRQRLWPEATWAAVTTCPAGPCLLSPGTGDRGVGLTSAAAMASSFPRLQRPDPSSLWPEKPRSPSQRRL</sequence>